<evidence type="ECO:0000313" key="11">
    <source>
        <dbReference type="EMBL" id="CAJ72928.1"/>
    </source>
</evidence>
<evidence type="ECO:0000256" key="3">
    <source>
        <dbReference type="ARBA" id="ARBA00012054"/>
    </source>
</evidence>
<evidence type="ECO:0000313" key="15">
    <source>
        <dbReference type="Proteomes" id="UP000501926"/>
    </source>
</evidence>
<keyword evidence="5 10" id="KW-0547">Nucleotide-binding</keyword>
<gene>
    <name evidence="11" type="primary">gntK</name>
    <name evidence="12" type="ORF">KsCSTR_03030</name>
    <name evidence="13" type="ORF">KSMBR1_1905</name>
    <name evidence="11" type="ORF">kustd2183</name>
</gene>
<keyword evidence="4 10" id="KW-0808">Transferase</keyword>
<dbReference type="EC" id="2.7.1.12" evidence="3 10"/>
<reference evidence="14" key="4">
    <citation type="submission" date="2017-10" db="EMBL/GenBank/DDBJ databases">
        <authorList>
            <person name="Frank J."/>
        </authorList>
    </citation>
    <scope>NUCLEOTIDE SEQUENCE [LARGE SCALE GENOMIC DNA]</scope>
</reference>
<sequence length="160" mass="18319">MIIILMGVSGSGKTTIGRILADDLGWTFYDGDDYHPPSNIENLKKGIALTDAERMPWLEVLQKIIEKTIAKKEHAVIACSALKQSYRRFLADKHESVRFVYLKGERELICQRLNRRKGHFLNENLLLSQFETLEEPEDAFVVDIIQSPEAIVTSIKKEFL</sequence>
<dbReference type="InterPro" id="IPR031322">
    <property type="entry name" value="Shikimate/glucono_kinase"/>
</dbReference>
<dbReference type="GO" id="GO:0046316">
    <property type="term" value="F:gluconokinase activity"/>
    <property type="evidence" value="ECO:0007669"/>
    <property type="project" value="UniProtKB-EC"/>
</dbReference>
<reference evidence="13" key="3">
    <citation type="submission" date="2017-10" db="EMBL/GenBank/DDBJ databases">
        <authorList>
            <person name="Banno H."/>
            <person name="Chua N.-H."/>
        </authorList>
    </citation>
    <scope>NUCLEOTIDE SEQUENCE [LARGE SCALE GENOMIC DNA]</scope>
    <source>
        <strain evidence="13">Kuenenia_mbr1_ru-nijmegen</strain>
    </source>
</reference>
<dbReference type="PANTHER" id="PTHR43442:SF3">
    <property type="entry name" value="GLUCONOKINASE-RELATED"/>
    <property type="match status" value="1"/>
</dbReference>
<dbReference type="Proteomes" id="UP000221734">
    <property type="component" value="Chromosome Kuenenia_stuttgartiensis_MBR1"/>
</dbReference>
<keyword evidence="14" id="KW-1185">Reference proteome</keyword>
<dbReference type="AlphaFoldDB" id="Q1PY22"/>
<accession>Q1PY22</accession>
<evidence type="ECO:0000256" key="7">
    <source>
        <dbReference type="ARBA" id="ARBA00022840"/>
    </source>
</evidence>
<dbReference type="OrthoDB" id="9800332at2"/>
<reference evidence="12 15" key="5">
    <citation type="submission" date="2020-02" db="EMBL/GenBank/DDBJ databases">
        <title>Newly sequenced genome of strain CSTR1 showed variability in Candidatus Kuenenia stuttgartiensis genomes.</title>
        <authorList>
            <person name="Ding C."/>
            <person name="Adrian L."/>
        </authorList>
    </citation>
    <scope>NUCLEOTIDE SEQUENCE [LARGE SCALE GENOMIC DNA]</scope>
    <source>
        <strain evidence="12 15">CSTR1</strain>
    </source>
</reference>
<evidence type="ECO:0000256" key="2">
    <source>
        <dbReference type="ARBA" id="ARBA00008420"/>
    </source>
</evidence>
<organism evidence="11">
    <name type="scientific">Kuenenia stuttgartiensis</name>
    <dbReference type="NCBI Taxonomy" id="174633"/>
    <lineage>
        <taxon>Bacteria</taxon>
        <taxon>Pseudomonadati</taxon>
        <taxon>Planctomycetota</taxon>
        <taxon>Candidatus Brocadiia</taxon>
        <taxon>Candidatus Brocadiales</taxon>
        <taxon>Candidatus Brocadiaceae</taxon>
        <taxon>Candidatus Kuenenia</taxon>
    </lineage>
</organism>
<protein>
    <recommendedName>
        <fullName evidence="3 10">Gluconokinase</fullName>
        <ecNumber evidence="3 10">2.7.1.12</ecNumber>
    </recommendedName>
</protein>
<evidence type="ECO:0000313" key="13">
    <source>
        <dbReference type="EMBL" id="SOH04404.1"/>
    </source>
</evidence>
<comment type="similarity">
    <text evidence="2 10">Belongs to the gluconokinase GntK/GntV family.</text>
</comment>
<evidence type="ECO:0000256" key="6">
    <source>
        <dbReference type="ARBA" id="ARBA00022777"/>
    </source>
</evidence>
<reference evidence="11" key="1">
    <citation type="journal article" date="2006" name="Nature">
        <title>Deciphering the evolution and metabolism of an anammox bacterium from a community genome.</title>
        <authorList>
            <person name="Strous M."/>
            <person name="Pelletier E."/>
            <person name="Mangenot S."/>
            <person name="Rattei T."/>
            <person name="Lehner A."/>
            <person name="Taylor M.W."/>
            <person name="Horn M."/>
            <person name="Daims H."/>
            <person name="Bartol-Mavel D."/>
            <person name="Wincker P."/>
            <person name="Barbe V."/>
            <person name="Fonknechten N."/>
            <person name="Vallenet D."/>
            <person name="Segurens B."/>
            <person name="Schenowitz-Truong C."/>
            <person name="Medigue C."/>
            <person name="Collingro A."/>
            <person name="Snel B."/>
            <person name="Dutilh B.E."/>
            <person name="OpDenCamp H.J.M."/>
            <person name="vanDerDrift C."/>
            <person name="Cirpus I."/>
            <person name="vanDePas-Schoonen K.T."/>
            <person name="Harhangi H.R."/>
            <person name="vanNiftrik L."/>
            <person name="Schmid M."/>
            <person name="Keltjens J."/>
            <person name="vanDeVossenberg J."/>
            <person name="Kartal B."/>
            <person name="Meier H."/>
            <person name="Frishman D."/>
            <person name="Huynen M.A."/>
            <person name="Mewes H."/>
            <person name="Weissenbach J."/>
            <person name="Jetten M.S.M."/>
            <person name="Wagner M."/>
            <person name="LePaslier D."/>
        </authorList>
    </citation>
    <scope>NUCLEOTIDE SEQUENCE</scope>
</reference>
<evidence type="ECO:0000313" key="12">
    <source>
        <dbReference type="EMBL" id="QII09682.1"/>
    </source>
</evidence>
<dbReference type="GO" id="GO:0005524">
    <property type="term" value="F:ATP binding"/>
    <property type="evidence" value="ECO:0007669"/>
    <property type="project" value="UniProtKB-KW"/>
</dbReference>
<dbReference type="GO" id="GO:0005737">
    <property type="term" value="C:cytoplasm"/>
    <property type="evidence" value="ECO:0007669"/>
    <property type="project" value="TreeGrafter"/>
</dbReference>
<keyword evidence="7 10" id="KW-0067">ATP-binding</keyword>
<evidence type="ECO:0000256" key="5">
    <source>
        <dbReference type="ARBA" id="ARBA00022741"/>
    </source>
</evidence>
<evidence type="ECO:0000256" key="1">
    <source>
        <dbReference type="ARBA" id="ARBA00004761"/>
    </source>
</evidence>
<evidence type="ECO:0000256" key="9">
    <source>
        <dbReference type="ARBA" id="ARBA00048090"/>
    </source>
</evidence>
<keyword evidence="8" id="KW-0311">Gluconate utilization</keyword>
<dbReference type="GO" id="GO:0019521">
    <property type="term" value="P:D-gluconate metabolic process"/>
    <property type="evidence" value="ECO:0007669"/>
    <property type="project" value="UniProtKB-KW"/>
</dbReference>
<dbReference type="EMBL" id="CT573072">
    <property type="protein sequence ID" value="CAJ72928.1"/>
    <property type="molecule type" value="Genomic_DNA"/>
</dbReference>
<dbReference type="RefSeq" id="WP_099325123.1">
    <property type="nucleotide sequence ID" value="NZ_CP049055.1"/>
</dbReference>
<dbReference type="Pfam" id="PF01202">
    <property type="entry name" value="SKI"/>
    <property type="match status" value="1"/>
</dbReference>
<reference evidence="11" key="2">
    <citation type="submission" date="2006-01" db="EMBL/GenBank/DDBJ databases">
        <authorList>
            <person name="Genoscope"/>
        </authorList>
    </citation>
    <scope>NUCLEOTIDE SEQUENCE</scope>
</reference>
<dbReference type="KEGG" id="kst:KSMBR1_1905"/>
<dbReference type="CDD" id="cd02021">
    <property type="entry name" value="GntK"/>
    <property type="match status" value="1"/>
</dbReference>
<dbReference type="Proteomes" id="UP000501926">
    <property type="component" value="Chromosome"/>
</dbReference>
<name>Q1PY22_KUEST</name>
<dbReference type="EMBL" id="CP049055">
    <property type="protein sequence ID" value="QII09682.1"/>
    <property type="molecule type" value="Genomic_DNA"/>
</dbReference>
<dbReference type="FunFam" id="3.40.50.300:FF:000522">
    <property type="entry name" value="Gluconokinase"/>
    <property type="match status" value="1"/>
</dbReference>
<evidence type="ECO:0000256" key="4">
    <source>
        <dbReference type="ARBA" id="ARBA00022679"/>
    </source>
</evidence>
<comment type="catalytic activity">
    <reaction evidence="9 10">
        <text>D-gluconate + ATP = 6-phospho-D-gluconate + ADP + H(+)</text>
        <dbReference type="Rhea" id="RHEA:19433"/>
        <dbReference type="ChEBI" id="CHEBI:15378"/>
        <dbReference type="ChEBI" id="CHEBI:18391"/>
        <dbReference type="ChEBI" id="CHEBI:30616"/>
        <dbReference type="ChEBI" id="CHEBI:58759"/>
        <dbReference type="ChEBI" id="CHEBI:456216"/>
        <dbReference type="EC" id="2.7.1.12"/>
    </reaction>
</comment>
<evidence type="ECO:0000313" key="14">
    <source>
        <dbReference type="Proteomes" id="UP000221734"/>
    </source>
</evidence>
<dbReference type="NCBIfam" id="TIGR01313">
    <property type="entry name" value="therm_gnt_kin"/>
    <property type="match status" value="1"/>
</dbReference>
<dbReference type="InterPro" id="IPR027417">
    <property type="entry name" value="P-loop_NTPase"/>
</dbReference>
<proteinExistence type="inferred from homology"/>
<dbReference type="PRINTS" id="PR01100">
    <property type="entry name" value="SHIKIMTKNASE"/>
</dbReference>
<dbReference type="Gene3D" id="3.40.50.300">
    <property type="entry name" value="P-loop containing nucleotide triphosphate hydrolases"/>
    <property type="match status" value="1"/>
</dbReference>
<dbReference type="PANTHER" id="PTHR43442">
    <property type="entry name" value="GLUCONOKINASE-RELATED"/>
    <property type="match status" value="1"/>
</dbReference>
<comment type="pathway">
    <text evidence="1">Carbohydrate acid metabolism.</text>
</comment>
<dbReference type="InterPro" id="IPR006001">
    <property type="entry name" value="Therm_gnt_kin"/>
</dbReference>
<dbReference type="SUPFAM" id="SSF52540">
    <property type="entry name" value="P-loop containing nucleoside triphosphate hydrolases"/>
    <property type="match status" value="1"/>
</dbReference>
<evidence type="ECO:0000256" key="10">
    <source>
        <dbReference type="RuleBase" id="RU363066"/>
    </source>
</evidence>
<keyword evidence="6 10" id="KW-0418">Kinase</keyword>
<evidence type="ECO:0000256" key="8">
    <source>
        <dbReference type="ARBA" id="ARBA00023064"/>
    </source>
</evidence>
<dbReference type="EMBL" id="LT934425">
    <property type="protein sequence ID" value="SOH04404.1"/>
    <property type="molecule type" value="Genomic_DNA"/>
</dbReference>